<dbReference type="Gene3D" id="2.60.120.380">
    <property type="match status" value="1"/>
</dbReference>
<gene>
    <name evidence="2" type="ORF">F2P45_22325</name>
</gene>
<dbReference type="Pfam" id="PF09906">
    <property type="entry name" value="DUF2135"/>
    <property type="match status" value="1"/>
</dbReference>
<evidence type="ECO:0000313" key="3">
    <source>
        <dbReference type="Proteomes" id="UP000609726"/>
    </source>
</evidence>
<dbReference type="InterPro" id="IPR013694">
    <property type="entry name" value="VIT"/>
</dbReference>
<reference evidence="2 3" key="1">
    <citation type="submission" date="2019-10" db="EMBL/GenBank/DDBJ databases">
        <title>Taxonomy of Antarctic Massilia spp.: description of Massilia rubra sp. nov., Massilia aquatica sp. nov., Massilia mucilaginosa sp. nov., Massilia frigida sp. nov. isolated from streams, lakes and regoliths.</title>
        <authorList>
            <person name="Holochova P."/>
            <person name="Sedlacek I."/>
            <person name="Kralova S."/>
            <person name="Maslanova I."/>
            <person name="Busse H.-J."/>
            <person name="Stankova E."/>
            <person name="Vrbovska V."/>
            <person name="Kovarovic V."/>
            <person name="Bartak M."/>
            <person name="Svec P."/>
            <person name="Pantucek R."/>
        </authorList>
    </citation>
    <scope>NUCLEOTIDE SEQUENCE [LARGE SCALE GENOMIC DNA]</scope>
    <source>
        <strain evidence="2 3">CCM 8733</strain>
    </source>
</reference>
<dbReference type="Proteomes" id="UP000609726">
    <property type="component" value="Unassembled WGS sequence"/>
</dbReference>
<dbReference type="PANTHER" id="PTHR45737">
    <property type="entry name" value="VON WILLEBRAND FACTOR A DOMAIN-CONTAINING PROTEIN 5A"/>
    <property type="match status" value="1"/>
</dbReference>
<dbReference type="PROSITE" id="PS51468">
    <property type="entry name" value="VIT"/>
    <property type="match status" value="1"/>
</dbReference>
<dbReference type="SMART" id="SM00609">
    <property type="entry name" value="VIT"/>
    <property type="match status" value="1"/>
</dbReference>
<dbReference type="Pfam" id="PF13432">
    <property type="entry name" value="TPR_16"/>
    <property type="match status" value="1"/>
</dbReference>
<organism evidence="2 3">
    <name type="scientific">Massilia mucilaginosa</name>
    <dbReference type="NCBI Taxonomy" id="2609282"/>
    <lineage>
        <taxon>Bacteria</taxon>
        <taxon>Pseudomonadati</taxon>
        <taxon>Pseudomonadota</taxon>
        <taxon>Betaproteobacteria</taxon>
        <taxon>Burkholderiales</taxon>
        <taxon>Oxalobacteraceae</taxon>
        <taxon>Telluria group</taxon>
        <taxon>Massilia</taxon>
    </lineage>
</organism>
<keyword evidence="3" id="KW-1185">Reference proteome</keyword>
<protein>
    <submittedName>
        <fullName evidence="2">DUF2135 domain-containing protein</fullName>
    </submittedName>
</protein>
<sequence length="1003" mass="111092">MHFSTKMCVDVTLLQPLFARRSVSQSMPAPAPANRSFPMFNRILPLALLFSATSLAHAHTPRLIQRPPPLMQTAADARPIELQSLSISADISGGMAQTTVRMEFYNPNARQLEGNLQFPLPDGQQVNAFALDIDGKMRPAVPVEKERGRAVFEEIVRGRVDPALLEVTQGNNFKLRVYPILPGKTRTVELTYAGPLTRSAANWLYQLPLAFGEVRNFDLAVRVNDAAEAPRVLANGHELRFERTGGAYEARLQRRNYKAEREIGIQTVAGKEARIYRETRLGQSWFLAEIPVAQAQVARPRPRVIGLLWDSSGSGEQRNVQQELAALDAYFRALGSVQVRLTRLRDRPEAQQVFDIRGGDWSTLRRVLEATRYDGASALNDWKPEASVDQYLLFSDGLANYGPARAPVLAQHQALFALVSSASSDTSRLAALAERNRGQIIRIDPAAPGRASEALLSAQPRIEQVSATGATDIEAGSGLVEGGMLRIAGRLLADDATLNVTLATGANKETVNLQIRPDSPQHPLAASTWAALRLRALEADPELHRSEIGRIGRRFGVPTRETSLIVLDRLEDYVRYEIEPPQDYLDAWRKLRDLRGGERSTARVKHLEQVVRNFERRTAWWNTAFPRVPAKPAYEHAQPFDNMRAAPPAPAPMAAPAPVASAAPPRVEITGSSIRRPEAASMIAPQMVSAKEKSVIEHAPSIGMGLKKWVPNAPYVKRLRDADAASVYAIYLDQKPDYANSSAFYLDAADILLEKRQRDLALRVLSNLAEMDLENRAVLRILGYRLLQAGAPQLAVPVFEKVLRLAGEEPQSYRDLGLALAASGRAQEAIDTLYEVVERPWDGRFPDIETIVLAEINAIVAASSKPLDVRRIDPRLRANLPLDLRVVLTWDADNSDMDLWVTAPDGEKSSYQHRLSSQGARMTNDFTGGYGPEEFSVRRAAPGKYKIEANYYGNRQQVVAGATTLQVKLFTAFGTPRQKEQAITLRLKDRSETVFVGEFDIKP</sequence>
<feature type="domain" description="VIT" evidence="1">
    <location>
        <begin position="66"/>
        <end position="194"/>
    </location>
</feature>
<evidence type="ECO:0000313" key="2">
    <source>
        <dbReference type="EMBL" id="NHZ91722.1"/>
    </source>
</evidence>
<dbReference type="Pfam" id="PF08487">
    <property type="entry name" value="VIT"/>
    <property type="match status" value="1"/>
</dbReference>
<name>A0ABX0NZI8_9BURK</name>
<dbReference type="SUPFAM" id="SSF48452">
    <property type="entry name" value="TPR-like"/>
    <property type="match status" value="1"/>
</dbReference>
<comment type="caution">
    <text evidence="2">The sequence shown here is derived from an EMBL/GenBank/DDBJ whole genome shotgun (WGS) entry which is preliminary data.</text>
</comment>
<dbReference type="EMBL" id="WHJH01000033">
    <property type="protein sequence ID" value="NHZ91722.1"/>
    <property type="molecule type" value="Genomic_DNA"/>
</dbReference>
<dbReference type="InterPro" id="IPR019220">
    <property type="entry name" value="DUF2135"/>
</dbReference>
<evidence type="ECO:0000259" key="1">
    <source>
        <dbReference type="PROSITE" id="PS51468"/>
    </source>
</evidence>
<dbReference type="InterPro" id="IPR011990">
    <property type="entry name" value="TPR-like_helical_dom_sf"/>
</dbReference>
<proteinExistence type="predicted"/>
<accession>A0ABX0NZI8</accession>
<dbReference type="PANTHER" id="PTHR45737:SF6">
    <property type="entry name" value="VON WILLEBRAND FACTOR A DOMAIN-CONTAINING PROTEIN 5A"/>
    <property type="match status" value="1"/>
</dbReference>
<dbReference type="Gene3D" id="1.25.40.10">
    <property type="entry name" value="Tetratricopeptide repeat domain"/>
    <property type="match status" value="1"/>
</dbReference>